<reference evidence="1" key="1">
    <citation type="submission" date="2022-07" db="EMBL/GenBank/DDBJ databases">
        <title>Phylogenomic reconstructions and comparative analyses of Kickxellomycotina fungi.</title>
        <authorList>
            <person name="Reynolds N.K."/>
            <person name="Stajich J.E."/>
            <person name="Barry K."/>
            <person name="Grigoriev I.V."/>
            <person name="Crous P."/>
            <person name="Smith M.E."/>
        </authorList>
    </citation>
    <scope>NUCLEOTIDE SEQUENCE</scope>
    <source>
        <strain evidence="1">RSA 476</strain>
    </source>
</reference>
<dbReference type="EMBL" id="JANBUY010000057">
    <property type="protein sequence ID" value="KAJ2865538.1"/>
    <property type="molecule type" value="Genomic_DNA"/>
</dbReference>
<accession>A0A9W8IPJ4</accession>
<protein>
    <submittedName>
        <fullName evidence="1">Uncharacterized protein</fullName>
    </submittedName>
</protein>
<organism evidence="1 2">
    <name type="scientific">Coemansia aciculifera</name>
    <dbReference type="NCBI Taxonomy" id="417176"/>
    <lineage>
        <taxon>Eukaryota</taxon>
        <taxon>Fungi</taxon>
        <taxon>Fungi incertae sedis</taxon>
        <taxon>Zoopagomycota</taxon>
        <taxon>Kickxellomycotina</taxon>
        <taxon>Kickxellomycetes</taxon>
        <taxon>Kickxellales</taxon>
        <taxon>Kickxellaceae</taxon>
        <taxon>Coemansia</taxon>
    </lineage>
</organism>
<evidence type="ECO:0000313" key="1">
    <source>
        <dbReference type="EMBL" id="KAJ2865538.1"/>
    </source>
</evidence>
<name>A0A9W8IPJ4_9FUNG</name>
<dbReference type="AlphaFoldDB" id="A0A9W8IPJ4"/>
<gene>
    <name evidence="1" type="ORF">GGH94_002135</name>
</gene>
<proteinExistence type="predicted"/>
<keyword evidence="2" id="KW-1185">Reference proteome</keyword>
<dbReference type="Proteomes" id="UP001140074">
    <property type="component" value="Unassembled WGS sequence"/>
</dbReference>
<comment type="caution">
    <text evidence="1">The sequence shown here is derived from an EMBL/GenBank/DDBJ whole genome shotgun (WGS) entry which is preliminary data.</text>
</comment>
<evidence type="ECO:0000313" key="2">
    <source>
        <dbReference type="Proteomes" id="UP001140074"/>
    </source>
</evidence>
<sequence length="108" mass="12376">MTVHLERDFALRDSPTVSGSKIEDAVKAANICIHSYGGHLATFPDFDEKDDSLLDRENYTAHNFVRLTLDYAHTGERYEWCARMSIYDKVIHAVVVINTVTWQAHHQV</sequence>